<evidence type="ECO:0000313" key="2">
    <source>
        <dbReference type="Proteomes" id="UP000275865"/>
    </source>
</evidence>
<dbReference type="AlphaFoldDB" id="A0A3A9Y6E5"/>
<dbReference type="EMBL" id="RAZT01000019">
    <property type="protein sequence ID" value="RKN27146.1"/>
    <property type="molecule type" value="Genomic_DNA"/>
</dbReference>
<gene>
    <name evidence="1" type="ORF">D7044_28960</name>
</gene>
<organism evidence="1 2">
    <name type="scientific">Micromonospora musae</name>
    <dbReference type="NCBI Taxonomy" id="1894970"/>
    <lineage>
        <taxon>Bacteria</taxon>
        <taxon>Bacillati</taxon>
        <taxon>Actinomycetota</taxon>
        <taxon>Actinomycetes</taxon>
        <taxon>Micromonosporales</taxon>
        <taxon>Micromonosporaceae</taxon>
        <taxon>Micromonospora</taxon>
    </lineage>
</organism>
<dbReference type="Proteomes" id="UP000275865">
    <property type="component" value="Unassembled WGS sequence"/>
</dbReference>
<reference evidence="1 2" key="1">
    <citation type="submission" date="2018-09" db="EMBL/GenBank/DDBJ databases">
        <title>Micromonospora sp. nov. MS1-9, isolated from a root of Musa sp.</title>
        <authorList>
            <person name="Kuncharoen N."/>
            <person name="Kudo T."/>
            <person name="Ohkuma M."/>
            <person name="Yuki M."/>
            <person name="Tanasupawat S."/>
        </authorList>
    </citation>
    <scope>NUCLEOTIDE SEQUENCE [LARGE SCALE GENOMIC DNA]</scope>
    <source>
        <strain evidence="1 2">MS1-9</strain>
    </source>
</reference>
<evidence type="ECO:0000313" key="1">
    <source>
        <dbReference type="EMBL" id="RKN27146.1"/>
    </source>
</evidence>
<proteinExistence type="predicted"/>
<comment type="caution">
    <text evidence="1">The sequence shown here is derived from an EMBL/GenBank/DDBJ whole genome shotgun (WGS) entry which is preliminary data.</text>
</comment>
<sequence>MLSDPWDDKFKATMGSLVKQLGPKLQADPDLAADLTKALRLRNHLAHAFWRERAEDFCSNEGRARMIDFLIEARQLFQDVDERLTSTIGAAAITEWGVTPEVVEAWYQDKLQKIERGELHLPLEDVESARQSLLNRIESSPPD</sequence>
<protein>
    <submittedName>
        <fullName evidence="1">Uncharacterized protein</fullName>
    </submittedName>
</protein>
<accession>A0A3A9Y6E5</accession>
<name>A0A3A9Y6E5_9ACTN</name>